<name>A0A1X7AAA9_9RHOB</name>
<protein>
    <recommendedName>
        <fullName evidence="4">Chitin-binding type-2 domain-containing protein</fullName>
    </recommendedName>
</protein>
<evidence type="ECO:0000313" key="2">
    <source>
        <dbReference type="EMBL" id="SLN72751.1"/>
    </source>
</evidence>
<dbReference type="EMBL" id="FWFJ01000053">
    <property type="protein sequence ID" value="SLN72751.1"/>
    <property type="molecule type" value="Genomic_DNA"/>
</dbReference>
<gene>
    <name evidence="2" type="ORF">ROG8370_03537</name>
</gene>
<keyword evidence="1" id="KW-0732">Signal</keyword>
<dbReference type="Proteomes" id="UP000194012">
    <property type="component" value="Unassembled WGS sequence"/>
</dbReference>
<reference evidence="3" key="1">
    <citation type="submission" date="2017-03" db="EMBL/GenBank/DDBJ databases">
        <authorList>
            <person name="Rodrigo-Torres L."/>
            <person name="Arahal R.D."/>
            <person name="Lucena T."/>
        </authorList>
    </citation>
    <scope>NUCLEOTIDE SEQUENCE [LARGE SCALE GENOMIC DNA]</scope>
    <source>
        <strain evidence="3">CECT 8370</strain>
    </source>
</reference>
<dbReference type="AlphaFoldDB" id="A0A1X7AAA9"/>
<dbReference type="PROSITE" id="PS51257">
    <property type="entry name" value="PROKAR_LIPOPROTEIN"/>
    <property type="match status" value="1"/>
</dbReference>
<evidence type="ECO:0000256" key="1">
    <source>
        <dbReference type="SAM" id="SignalP"/>
    </source>
</evidence>
<proteinExistence type="predicted"/>
<keyword evidence="3" id="KW-1185">Reference proteome</keyword>
<evidence type="ECO:0008006" key="4">
    <source>
        <dbReference type="Google" id="ProtNLM"/>
    </source>
</evidence>
<accession>A0A1X7AAA9</accession>
<feature type="chain" id="PRO_5012304521" description="Chitin-binding type-2 domain-containing protein" evidence="1">
    <location>
        <begin position="22"/>
        <end position="54"/>
    </location>
</feature>
<evidence type="ECO:0000313" key="3">
    <source>
        <dbReference type="Proteomes" id="UP000194012"/>
    </source>
</evidence>
<sequence length="54" mass="5456">MKLKSGIMALVLAALPSLPLAAGCPFSGHSQAQSCADGHAWDPGSKSCVKQTTS</sequence>
<feature type="signal peptide" evidence="1">
    <location>
        <begin position="1"/>
        <end position="21"/>
    </location>
</feature>
<dbReference type="RefSeq" id="WP_170925291.1">
    <property type="nucleotide sequence ID" value="NZ_FWFJ01000053.1"/>
</dbReference>
<organism evidence="2 3">
    <name type="scientific">Roseovarius gaetbuli</name>
    <dbReference type="NCBI Taxonomy" id="1356575"/>
    <lineage>
        <taxon>Bacteria</taxon>
        <taxon>Pseudomonadati</taxon>
        <taxon>Pseudomonadota</taxon>
        <taxon>Alphaproteobacteria</taxon>
        <taxon>Rhodobacterales</taxon>
        <taxon>Roseobacteraceae</taxon>
        <taxon>Roseovarius</taxon>
    </lineage>
</organism>